<protein>
    <submittedName>
        <fullName evidence="1">Uncharacterized protein</fullName>
    </submittedName>
</protein>
<evidence type="ECO:0000313" key="2">
    <source>
        <dbReference type="Proteomes" id="UP000684084"/>
    </source>
</evidence>
<gene>
    <name evidence="1" type="ORF">CHRIB12_LOCUS15154</name>
</gene>
<dbReference type="OrthoDB" id="2446324at2759"/>
<dbReference type="AlphaFoldDB" id="A0A916EAS0"/>
<proteinExistence type="predicted"/>
<dbReference type="VEuPathDB" id="FungiDB:RhiirFUN_017192"/>
<sequence>MNKEILREFSGPNFNEKNCTRCSCIKKRADFYRPCGTNPQKEYSTCNKCYEKQVQEIIFKRFQDAEDLNEPVILAFEIELDSRLVECIFPEFQPYVYDLENIKKNFRQLINIFILLIEDGSGYYLEVWDIYIHLNTRKNIFTGCATVYLGCTQQEDRRWHRPENLPVKRRSEARRYACMGNIILTIDPQQQRILVIVIKIVYIVRSTKFYDNAILSIIQEF</sequence>
<dbReference type="EMBL" id="CAGKOT010000035">
    <property type="protein sequence ID" value="CAB5376071.1"/>
    <property type="molecule type" value="Genomic_DNA"/>
</dbReference>
<dbReference type="Proteomes" id="UP000684084">
    <property type="component" value="Unassembled WGS sequence"/>
</dbReference>
<name>A0A916EAS0_9GLOM</name>
<accession>A0A916EAS0</accession>
<organism evidence="1 2">
    <name type="scientific">Rhizophagus irregularis</name>
    <dbReference type="NCBI Taxonomy" id="588596"/>
    <lineage>
        <taxon>Eukaryota</taxon>
        <taxon>Fungi</taxon>
        <taxon>Fungi incertae sedis</taxon>
        <taxon>Mucoromycota</taxon>
        <taxon>Glomeromycotina</taxon>
        <taxon>Glomeromycetes</taxon>
        <taxon>Glomerales</taxon>
        <taxon>Glomeraceae</taxon>
        <taxon>Rhizophagus</taxon>
    </lineage>
</organism>
<evidence type="ECO:0000313" key="1">
    <source>
        <dbReference type="EMBL" id="CAB5376071.1"/>
    </source>
</evidence>
<comment type="caution">
    <text evidence="1">The sequence shown here is derived from an EMBL/GenBank/DDBJ whole genome shotgun (WGS) entry which is preliminary data.</text>
</comment>
<reference evidence="1" key="1">
    <citation type="submission" date="2020-05" db="EMBL/GenBank/DDBJ databases">
        <authorList>
            <person name="Rincon C."/>
            <person name="Sanders R I."/>
            <person name="Robbins C."/>
            <person name="Chaturvedi A."/>
        </authorList>
    </citation>
    <scope>NUCLEOTIDE SEQUENCE</scope>
    <source>
        <strain evidence="1">CHB12</strain>
    </source>
</reference>